<dbReference type="InterPro" id="IPR013783">
    <property type="entry name" value="Ig-like_fold"/>
</dbReference>
<sequence>MFNKIILTSAISFFLIAGIASNFSDRFKQPKIIWGPEEIETSVFRGGTRTIAVNFSSNQNIPNANIFITPSIRSLIKFSTISLNVVSGNNSLEFAITIPKDNKKKEFEGTLHIRSGNRTISRPLKIEIEVLNTQNLEQEISDLLFQQFGTTTPLLPADVKFLFASTTPEADLLINDGSNLPYVFKLSSVNFIRNLPIDDSVTNVIPDLMVLTKSKGIRTDDIEDNLSQNNWHRDDPTSPILIVDEAVTFVPGWTLYDSDGNGIVDILVRVFDGNTHIVLRPVDAENISAKIFLVPAGIPTSAVTTLHELTHVFNFRTLCGDNLNWFNSQAEEDFVSPPNLENLYIDIFATTPRGTETLNSSVDRILNLFPNTQNCLERLDLTRPTAVTLNTPTNISTSTVTLSWSQNTDRDFSSYKVFRDTNPNITVNDFLVTTLTSFNTTSFIDSGLAPNTAFFYKVFVFDKAGLSRGSNEVSATTESGRPILLGSNFPVSIAPNPQTHSSVAFDGTNYLVVWTDARTGTENDIFGARVTPEGVVLDPDGFPISVAPDHQQLPSVIFDGSKYFVVWEDYRSGNGSADIFGTFVSTSGEVSDSNGFVISDQANSQFTPAVAFDGTNYIVVWDDRRLSPNFSQTFGSRLDTNGNVLDIGGFSLSSPAFVERNPAIAFDGNNYLVIYNHSTGVFGTRVSPQAQILDPGSFALSSSTLQHFLSALAFDGNNYLAVWVAQSGSSFDIRGTRITPLGNVLDPQSFLVSASAHADPLFPPAIAFGKNSYLVVWGDNRNEFNIFGALVSPTNLITNPDIQISHSFTGIPVQRVPAVGPSASPPMVMPIGSKFLVVWNDLRNNFEFFATNFDIFGQFVSE</sequence>
<dbReference type="EMBL" id="MHQY01000005">
    <property type="protein sequence ID" value="OHA14636.1"/>
    <property type="molecule type" value="Genomic_DNA"/>
</dbReference>
<organism evidence="2 3">
    <name type="scientific">Candidatus Sungbacteria bacterium RIFCSPLOWO2_12_FULL_41_11</name>
    <dbReference type="NCBI Taxonomy" id="1802286"/>
    <lineage>
        <taxon>Bacteria</taxon>
        <taxon>Candidatus Sungiibacteriota</taxon>
    </lineage>
</organism>
<gene>
    <name evidence="2" type="ORF">A3G49_05640</name>
</gene>
<evidence type="ECO:0000259" key="1">
    <source>
        <dbReference type="PROSITE" id="PS50853"/>
    </source>
</evidence>
<dbReference type="Gene3D" id="2.60.40.10">
    <property type="entry name" value="Immunoglobulins"/>
    <property type="match status" value="1"/>
</dbReference>
<name>A0A1G2LSN0_9BACT</name>
<dbReference type="InterPro" id="IPR036116">
    <property type="entry name" value="FN3_sf"/>
</dbReference>
<dbReference type="InterPro" id="IPR003961">
    <property type="entry name" value="FN3_dom"/>
</dbReference>
<accession>A0A1G2LSN0</accession>
<dbReference type="PROSITE" id="PS50853">
    <property type="entry name" value="FN3"/>
    <property type="match status" value="1"/>
</dbReference>
<dbReference type="AlphaFoldDB" id="A0A1G2LSN0"/>
<dbReference type="SMART" id="SM00060">
    <property type="entry name" value="FN3"/>
    <property type="match status" value="1"/>
</dbReference>
<feature type="domain" description="Fibronectin type-III" evidence="1">
    <location>
        <begin position="383"/>
        <end position="480"/>
    </location>
</feature>
<evidence type="ECO:0000313" key="3">
    <source>
        <dbReference type="Proteomes" id="UP000177171"/>
    </source>
</evidence>
<reference evidence="2 3" key="1">
    <citation type="journal article" date="2016" name="Nat. Commun.">
        <title>Thousands of microbial genomes shed light on interconnected biogeochemical processes in an aquifer system.</title>
        <authorList>
            <person name="Anantharaman K."/>
            <person name="Brown C.T."/>
            <person name="Hug L.A."/>
            <person name="Sharon I."/>
            <person name="Castelle C.J."/>
            <person name="Probst A.J."/>
            <person name="Thomas B.C."/>
            <person name="Singh A."/>
            <person name="Wilkins M.J."/>
            <person name="Karaoz U."/>
            <person name="Brodie E.L."/>
            <person name="Williams K.H."/>
            <person name="Hubbard S.S."/>
            <person name="Banfield J.F."/>
        </authorList>
    </citation>
    <scope>NUCLEOTIDE SEQUENCE [LARGE SCALE GENOMIC DNA]</scope>
</reference>
<comment type="caution">
    <text evidence="2">The sequence shown here is derived from an EMBL/GenBank/DDBJ whole genome shotgun (WGS) entry which is preliminary data.</text>
</comment>
<evidence type="ECO:0000313" key="2">
    <source>
        <dbReference type="EMBL" id="OHA14636.1"/>
    </source>
</evidence>
<dbReference type="CDD" id="cd00063">
    <property type="entry name" value="FN3"/>
    <property type="match status" value="1"/>
</dbReference>
<dbReference type="SUPFAM" id="SSF49265">
    <property type="entry name" value="Fibronectin type III"/>
    <property type="match status" value="1"/>
</dbReference>
<protein>
    <recommendedName>
        <fullName evidence="1">Fibronectin type-III domain-containing protein</fullName>
    </recommendedName>
</protein>
<proteinExistence type="predicted"/>
<dbReference type="Proteomes" id="UP000177171">
    <property type="component" value="Unassembled WGS sequence"/>
</dbReference>